<dbReference type="EnsemblMetazoa" id="CJA05170.1">
    <property type="protein sequence ID" value="CJA05170.1"/>
    <property type="gene ID" value="WBGene00124374"/>
</dbReference>
<keyword evidence="7" id="KW-1185">Reference proteome</keyword>
<dbReference type="SUPFAM" id="SSF57667">
    <property type="entry name" value="beta-beta-alpha zinc fingers"/>
    <property type="match status" value="1"/>
</dbReference>
<keyword evidence="3" id="KW-0862">Zinc</keyword>
<reference evidence="6" key="2">
    <citation type="submission" date="2022-06" db="UniProtKB">
        <authorList>
            <consortium name="EnsemblMetazoa"/>
        </authorList>
    </citation>
    <scope>IDENTIFICATION</scope>
    <source>
        <strain evidence="6">DF5081</strain>
    </source>
</reference>
<evidence type="ECO:0000259" key="5">
    <source>
        <dbReference type="PROSITE" id="PS50157"/>
    </source>
</evidence>
<evidence type="ECO:0000313" key="6">
    <source>
        <dbReference type="EnsemblMetazoa" id="CJA05170.1"/>
    </source>
</evidence>
<name>A0A8R1DL82_CAEJA</name>
<dbReference type="Gene3D" id="3.30.160.60">
    <property type="entry name" value="Classic Zinc Finger"/>
    <property type="match status" value="1"/>
</dbReference>
<proteinExistence type="predicted"/>
<evidence type="ECO:0000256" key="4">
    <source>
        <dbReference type="PROSITE-ProRule" id="PRU00042"/>
    </source>
</evidence>
<keyword evidence="1" id="KW-0479">Metal-binding</keyword>
<accession>A0A8R1DL82</accession>
<dbReference type="GO" id="GO:0008270">
    <property type="term" value="F:zinc ion binding"/>
    <property type="evidence" value="ECO:0007669"/>
    <property type="project" value="UniProtKB-KW"/>
</dbReference>
<evidence type="ECO:0000256" key="2">
    <source>
        <dbReference type="ARBA" id="ARBA00022771"/>
    </source>
</evidence>
<protein>
    <submittedName>
        <fullName evidence="6">C2H2-type domain-containing protein</fullName>
    </submittedName>
</protein>
<dbReference type="Pfam" id="PF12171">
    <property type="entry name" value="zf-C2H2_jaz"/>
    <property type="match status" value="1"/>
</dbReference>
<evidence type="ECO:0000256" key="3">
    <source>
        <dbReference type="ARBA" id="ARBA00022833"/>
    </source>
</evidence>
<reference evidence="7" key="1">
    <citation type="submission" date="2010-08" db="EMBL/GenBank/DDBJ databases">
        <authorList>
            <consortium name="Caenorhabditis japonica Sequencing Consortium"/>
            <person name="Wilson R.K."/>
        </authorList>
    </citation>
    <scope>NUCLEOTIDE SEQUENCE [LARGE SCALE GENOMIC DNA]</scope>
    <source>
        <strain evidence="7">DF5081</strain>
    </source>
</reference>
<dbReference type="Proteomes" id="UP000005237">
    <property type="component" value="Unassembled WGS sequence"/>
</dbReference>
<dbReference type="SMART" id="SM00355">
    <property type="entry name" value="ZnF_C2H2"/>
    <property type="match status" value="2"/>
</dbReference>
<dbReference type="AlphaFoldDB" id="A0A8R1DL82"/>
<dbReference type="PROSITE" id="PS00028">
    <property type="entry name" value="ZINC_FINGER_C2H2_1"/>
    <property type="match status" value="1"/>
</dbReference>
<evidence type="ECO:0000256" key="1">
    <source>
        <dbReference type="ARBA" id="ARBA00022723"/>
    </source>
</evidence>
<sequence length="105" mass="11939">MHSHFQDCQKCLLLFCDIVLYRMHMSMHGRTAATTWKCTMCDRQFSDRRQFQQHIVTFEHSLIPPGVTVPKTPEFQSGLPDLASLCPPSELSLLDEITKSLSGGK</sequence>
<organism evidence="6 7">
    <name type="scientific">Caenorhabditis japonica</name>
    <dbReference type="NCBI Taxonomy" id="281687"/>
    <lineage>
        <taxon>Eukaryota</taxon>
        <taxon>Metazoa</taxon>
        <taxon>Ecdysozoa</taxon>
        <taxon>Nematoda</taxon>
        <taxon>Chromadorea</taxon>
        <taxon>Rhabditida</taxon>
        <taxon>Rhabditina</taxon>
        <taxon>Rhabditomorpha</taxon>
        <taxon>Rhabditoidea</taxon>
        <taxon>Rhabditidae</taxon>
        <taxon>Peloderinae</taxon>
        <taxon>Caenorhabditis</taxon>
    </lineage>
</organism>
<dbReference type="InterPro" id="IPR022755">
    <property type="entry name" value="Znf_C2H2_jaz"/>
</dbReference>
<keyword evidence="2 4" id="KW-0863">Zinc-finger</keyword>
<feature type="domain" description="C2H2-type" evidence="5">
    <location>
        <begin position="36"/>
        <end position="65"/>
    </location>
</feature>
<dbReference type="InterPro" id="IPR013087">
    <property type="entry name" value="Znf_C2H2_type"/>
</dbReference>
<dbReference type="PROSITE" id="PS50157">
    <property type="entry name" value="ZINC_FINGER_C2H2_2"/>
    <property type="match status" value="1"/>
</dbReference>
<evidence type="ECO:0000313" key="7">
    <source>
        <dbReference type="Proteomes" id="UP000005237"/>
    </source>
</evidence>
<dbReference type="InterPro" id="IPR036236">
    <property type="entry name" value="Znf_C2H2_sf"/>
</dbReference>